<keyword evidence="7 10" id="KW-0949">S-adenosyl-L-methionine</keyword>
<dbReference type="Pfam" id="PF04452">
    <property type="entry name" value="Methyltrans_RNA"/>
    <property type="match status" value="1"/>
</dbReference>
<dbReference type="PANTHER" id="PTHR30027:SF3">
    <property type="entry name" value="16S RRNA (URACIL(1498)-N(3))-METHYLTRANSFERASE"/>
    <property type="match status" value="1"/>
</dbReference>
<dbReference type="Gene3D" id="2.40.240.20">
    <property type="entry name" value="Hypothetical PUA domain-like, domain 1"/>
    <property type="match status" value="1"/>
</dbReference>
<evidence type="ECO:0000313" key="13">
    <source>
        <dbReference type="EMBL" id="PRX55327.1"/>
    </source>
</evidence>
<dbReference type="PIRSF" id="PIRSF015601">
    <property type="entry name" value="MTase_slr0722"/>
    <property type="match status" value="1"/>
</dbReference>
<feature type="domain" description="Ribosomal RNA small subunit methyltransferase E PUA-like" evidence="12">
    <location>
        <begin position="20"/>
        <end position="64"/>
    </location>
</feature>
<reference evidence="13 14" key="1">
    <citation type="submission" date="2018-03" db="EMBL/GenBank/DDBJ databases">
        <title>Genomic Encyclopedia of Archaeal and Bacterial Type Strains, Phase II (KMG-II): from individual species to whole genera.</title>
        <authorList>
            <person name="Goeker M."/>
        </authorList>
    </citation>
    <scope>NUCLEOTIDE SEQUENCE [LARGE SCALE GENOMIC DNA]</scope>
    <source>
        <strain evidence="13 14">DSM 25027</strain>
    </source>
</reference>
<evidence type="ECO:0000256" key="7">
    <source>
        <dbReference type="ARBA" id="ARBA00022691"/>
    </source>
</evidence>
<feature type="domain" description="Ribosomal RNA small subunit methyltransferase E methyltransferase" evidence="11">
    <location>
        <begin position="73"/>
        <end position="230"/>
    </location>
</feature>
<comment type="subcellular location">
    <subcellularLocation>
        <location evidence="1 10">Cytoplasm</location>
    </subcellularLocation>
</comment>
<keyword evidence="5 10" id="KW-0489">Methyltransferase</keyword>
<accession>A0A2T0MCU9</accession>
<comment type="catalytic activity">
    <reaction evidence="9 10">
        <text>uridine(1498) in 16S rRNA + S-adenosyl-L-methionine = N(3)-methyluridine(1498) in 16S rRNA + S-adenosyl-L-homocysteine + H(+)</text>
        <dbReference type="Rhea" id="RHEA:42920"/>
        <dbReference type="Rhea" id="RHEA-COMP:10283"/>
        <dbReference type="Rhea" id="RHEA-COMP:10284"/>
        <dbReference type="ChEBI" id="CHEBI:15378"/>
        <dbReference type="ChEBI" id="CHEBI:57856"/>
        <dbReference type="ChEBI" id="CHEBI:59789"/>
        <dbReference type="ChEBI" id="CHEBI:65315"/>
        <dbReference type="ChEBI" id="CHEBI:74502"/>
        <dbReference type="EC" id="2.1.1.193"/>
    </reaction>
</comment>
<keyword evidence="6 10" id="KW-0808">Transferase</keyword>
<dbReference type="Pfam" id="PF20260">
    <property type="entry name" value="PUA_4"/>
    <property type="match status" value="1"/>
</dbReference>
<sequence length="236" mass="26759">MQLFYNPTLDPSTTSFFFSPEESKHISRVLRKKEGDVLHITDGRGILYEAELLNTDSRKCNAQIIKIQNTKTKPYYLHLVVAPTKMNDRFEWFLEKATEIGVDEITPILCARSERKSLKLERMQRVLQSAMKQSLQTFLPKLNPLSSFNDFLENQPLNSLSFIAHCEENEKKELKNVLAPGRDTTILIGPEGDFSPEEIDMAIKKGYHPVAMGNTRLRTETAAIVACTAVALANIE</sequence>
<evidence type="ECO:0000256" key="4">
    <source>
        <dbReference type="ARBA" id="ARBA00022552"/>
    </source>
</evidence>
<organism evidence="13 14">
    <name type="scientific">Flagellimonas meridianipacifica</name>
    <dbReference type="NCBI Taxonomy" id="1080225"/>
    <lineage>
        <taxon>Bacteria</taxon>
        <taxon>Pseudomonadati</taxon>
        <taxon>Bacteroidota</taxon>
        <taxon>Flavobacteriia</taxon>
        <taxon>Flavobacteriales</taxon>
        <taxon>Flavobacteriaceae</taxon>
        <taxon>Flagellimonas</taxon>
    </lineage>
</organism>
<dbReference type="GO" id="GO:0070042">
    <property type="term" value="F:rRNA (uridine-N3-)-methyltransferase activity"/>
    <property type="evidence" value="ECO:0007669"/>
    <property type="project" value="TreeGrafter"/>
</dbReference>
<evidence type="ECO:0000256" key="5">
    <source>
        <dbReference type="ARBA" id="ARBA00022603"/>
    </source>
</evidence>
<comment type="similarity">
    <text evidence="2 10">Belongs to the RNA methyltransferase RsmE family.</text>
</comment>
<dbReference type="InterPro" id="IPR046886">
    <property type="entry name" value="RsmE_MTase_dom"/>
</dbReference>
<dbReference type="NCBIfam" id="TIGR00046">
    <property type="entry name" value="RsmE family RNA methyltransferase"/>
    <property type="match status" value="1"/>
</dbReference>
<dbReference type="InterPro" id="IPR046887">
    <property type="entry name" value="RsmE_PUA-like"/>
</dbReference>
<keyword evidence="4 10" id="KW-0698">rRNA processing</keyword>
<evidence type="ECO:0000256" key="9">
    <source>
        <dbReference type="ARBA" id="ARBA00047944"/>
    </source>
</evidence>
<dbReference type="AlphaFoldDB" id="A0A2T0MCU9"/>
<dbReference type="EC" id="2.1.1.193" evidence="10"/>
<evidence type="ECO:0000256" key="6">
    <source>
        <dbReference type="ARBA" id="ARBA00022679"/>
    </source>
</evidence>
<evidence type="ECO:0000256" key="2">
    <source>
        <dbReference type="ARBA" id="ARBA00005528"/>
    </source>
</evidence>
<name>A0A2T0MCU9_9FLAO</name>
<dbReference type="InterPro" id="IPR006700">
    <property type="entry name" value="RsmE"/>
</dbReference>
<gene>
    <name evidence="13" type="ORF">CLV81_3736</name>
</gene>
<comment type="function">
    <text evidence="8 10">Specifically methylates the N3 position of the uracil ring of uridine 1498 (m3U1498) in 16S rRNA. Acts on the fully assembled 30S ribosomal subunit.</text>
</comment>
<dbReference type="SUPFAM" id="SSF88697">
    <property type="entry name" value="PUA domain-like"/>
    <property type="match status" value="1"/>
</dbReference>
<dbReference type="PANTHER" id="PTHR30027">
    <property type="entry name" value="RIBOSOMAL RNA SMALL SUBUNIT METHYLTRANSFERASE E"/>
    <property type="match status" value="1"/>
</dbReference>
<dbReference type="GO" id="GO:0005737">
    <property type="term" value="C:cytoplasm"/>
    <property type="evidence" value="ECO:0007669"/>
    <property type="project" value="UniProtKB-SubCell"/>
</dbReference>
<evidence type="ECO:0000256" key="3">
    <source>
        <dbReference type="ARBA" id="ARBA00022490"/>
    </source>
</evidence>
<evidence type="ECO:0000256" key="10">
    <source>
        <dbReference type="PIRNR" id="PIRNR015601"/>
    </source>
</evidence>
<evidence type="ECO:0000313" key="14">
    <source>
        <dbReference type="Proteomes" id="UP000237640"/>
    </source>
</evidence>
<dbReference type="EMBL" id="PVYX01000002">
    <property type="protein sequence ID" value="PRX55327.1"/>
    <property type="molecule type" value="Genomic_DNA"/>
</dbReference>
<dbReference type="Gene3D" id="3.40.1280.10">
    <property type="match status" value="1"/>
</dbReference>
<evidence type="ECO:0000256" key="8">
    <source>
        <dbReference type="ARBA" id="ARBA00025699"/>
    </source>
</evidence>
<dbReference type="CDD" id="cd18084">
    <property type="entry name" value="RsmE-like"/>
    <property type="match status" value="1"/>
</dbReference>
<dbReference type="InterPro" id="IPR029028">
    <property type="entry name" value="Alpha/beta_knot_MTases"/>
</dbReference>
<dbReference type="NCBIfam" id="NF008702">
    <property type="entry name" value="PRK11713.6-1"/>
    <property type="match status" value="1"/>
</dbReference>
<evidence type="ECO:0000259" key="11">
    <source>
        <dbReference type="Pfam" id="PF04452"/>
    </source>
</evidence>
<dbReference type="Proteomes" id="UP000237640">
    <property type="component" value="Unassembled WGS sequence"/>
</dbReference>
<protein>
    <recommendedName>
        <fullName evidence="10">Ribosomal RNA small subunit methyltransferase E</fullName>
        <ecNumber evidence="10">2.1.1.193</ecNumber>
    </recommendedName>
</protein>
<dbReference type="OrthoDB" id="9815641at2"/>
<dbReference type="InterPro" id="IPR029026">
    <property type="entry name" value="tRNA_m1G_MTases_N"/>
</dbReference>
<proteinExistence type="inferred from homology"/>
<evidence type="ECO:0000256" key="1">
    <source>
        <dbReference type="ARBA" id="ARBA00004496"/>
    </source>
</evidence>
<evidence type="ECO:0000259" key="12">
    <source>
        <dbReference type="Pfam" id="PF20260"/>
    </source>
</evidence>
<keyword evidence="3 10" id="KW-0963">Cytoplasm</keyword>
<dbReference type="SUPFAM" id="SSF75217">
    <property type="entry name" value="alpha/beta knot"/>
    <property type="match status" value="1"/>
</dbReference>
<comment type="caution">
    <text evidence="13">The sequence shown here is derived from an EMBL/GenBank/DDBJ whole genome shotgun (WGS) entry which is preliminary data.</text>
</comment>
<dbReference type="RefSeq" id="WP_106147103.1">
    <property type="nucleotide sequence ID" value="NZ_PVYX01000002.1"/>
</dbReference>
<dbReference type="GO" id="GO:0070475">
    <property type="term" value="P:rRNA base methylation"/>
    <property type="evidence" value="ECO:0007669"/>
    <property type="project" value="TreeGrafter"/>
</dbReference>
<dbReference type="InterPro" id="IPR015947">
    <property type="entry name" value="PUA-like_sf"/>
</dbReference>
<keyword evidence="14" id="KW-1185">Reference proteome</keyword>